<dbReference type="GeneID" id="36584269"/>
<gene>
    <name evidence="1" type="ORF">K444DRAFT_546036</name>
</gene>
<dbReference type="Pfam" id="PF04229">
    <property type="entry name" value="GrpB"/>
    <property type="match status" value="1"/>
</dbReference>
<dbReference type="Proteomes" id="UP000235371">
    <property type="component" value="Unassembled WGS sequence"/>
</dbReference>
<dbReference type="SUPFAM" id="SSF81301">
    <property type="entry name" value="Nucleotidyltransferase"/>
    <property type="match status" value="1"/>
</dbReference>
<dbReference type="EMBL" id="KZ613912">
    <property type="protein sequence ID" value="PMD51056.1"/>
    <property type="molecule type" value="Genomic_DNA"/>
</dbReference>
<dbReference type="OrthoDB" id="630895at2759"/>
<evidence type="ECO:0000313" key="1">
    <source>
        <dbReference type="EMBL" id="PMD51056.1"/>
    </source>
</evidence>
<proteinExistence type="predicted"/>
<keyword evidence="2" id="KW-1185">Reference proteome</keyword>
<dbReference type="Gene3D" id="3.30.460.10">
    <property type="entry name" value="Beta Polymerase, domain 2"/>
    <property type="match status" value="1"/>
</dbReference>
<accession>A0A2J6SJW6</accession>
<protein>
    <submittedName>
        <fullName evidence="1">Putative UPF0157 protein YqkA</fullName>
    </submittedName>
</protein>
<organism evidence="1 2">
    <name type="scientific">Hyaloscypha bicolor E</name>
    <dbReference type="NCBI Taxonomy" id="1095630"/>
    <lineage>
        <taxon>Eukaryota</taxon>
        <taxon>Fungi</taxon>
        <taxon>Dikarya</taxon>
        <taxon>Ascomycota</taxon>
        <taxon>Pezizomycotina</taxon>
        <taxon>Leotiomycetes</taxon>
        <taxon>Helotiales</taxon>
        <taxon>Hyaloscyphaceae</taxon>
        <taxon>Hyaloscypha</taxon>
        <taxon>Hyaloscypha bicolor</taxon>
    </lineage>
</organism>
<name>A0A2J6SJW6_9HELO</name>
<reference evidence="1 2" key="1">
    <citation type="submission" date="2016-04" db="EMBL/GenBank/DDBJ databases">
        <title>A degradative enzymes factory behind the ericoid mycorrhizal symbiosis.</title>
        <authorList>
            <consortium name="DOE Joint Genome Institute"/>
            <person name="Martino E."/>
            <person name="Morin E."/>
            <person name="Grelet G."/>
            <person name="Kuo A."/>
            <person name="Kohler A."/>
            <person name="Daghino S."/>
            <person name="Barry K."/>
            <person name="Choi C."/>
            <person name="Cichocki N."/>
            <person name="Clum A."/>
            <person name="Copeland A."/>
            <person name="Hainaut M."/>
            <person name="Haridas S."/>
            <person name="Labutti K."/>
            <person name="Lindquist E."/>
            <person name="Lipzen A."/>
            <person name="Khouja H.-R."/>
            <person name="Murat C."/>
            <person name="Ohm R."/>
            <person name="Olson A."/>
            <person name="Spatafora J."/>
            <person name="Veneault-Fourrey C."/>
            <person name="Henrissat B."/>
            <person name="Grigoriev I."/>
            <person name="Martin F."/>
            <person name="Perotto S."/>
        </authorList>
    </citation>
    <scope>NUCLEOTIDE SEQUENCE [LARGE SCALE GENOMIC DNA]</scope>
    <source>
        <strain evidence="1 2">E</strain>
    </source>
</reference>
<dbReference type="PANTHER" id="PTHR34822:SF1">
    <property type="entry name" value="GRPB FAMILY PROTEIN"/>
    <property type="match status" value="1"/>
</dbReference>
<evidence type="ECO:0000313" key="2">
    <source>
        <dbReference type="Proteomes" id="UP000235371"/>
    </source>
</evidence>
<dbReference type="InterPro" id="IPR043519">
    <property type="entry name" value="NT_sf"/>
</dbReference>
<dbReference type="RefSeq" id="XP_024727960.1">
    <property type="nucleotide sequence ID" value="XM_024876190.1"/>
</dbReference>
<dbReference type="InParanoid" id="A0A2J6SJW6"/>
<sequence>MKVVIEPHNPAWEAEFARVRDDLHKILKDVPVLSIEHVGSTSIPGLSAKPVLDIDIVVTPNTLAATRDAPIAAGYVDFGEMGVPGRVAFRQPGHEHSQAATGLIDKSKAMRRNTYVVLEGSAALKNHRDLKRVLTQDVELRKEYGDVKQQLATREVQDVDEYCRGKNDILLKILKGAGWNEEELEEVRKANK</sequence>
<dbReference type="AlphaFoldDB" id="A0A2J6SJW6"/>
<dbReference type="PANTHER" id="PTHR34822">
    <property type="entry name" value="GRPB DOMAIN PROTEIN (AFU_ORTHOLOGUE AFUA_1G01530)"/>
    <property type="match status" value="1"/>
</dbReference>
<dbReference type="InterPro" id="IPR007344">
    <property type="entry name" value="GrpB/CoaE"/>
</dbReference>